<name>A0ABY6ILD2_9HYPH</name>
<evidence type="ECO:0000256" key="5">
    <source>
        <dbReference type="ARBA" id="ARBA00022692"/>
    </source>
</evidence>
<feature type="transmembrane region" description="Helical" evidence="10">
    <location>
        <begin position="276"/>
        <end position="297"/>
    </location>
</feature>
<keyword evidence="3" id="KW-0050">Antiport</keyword>
<feature type="transmembrane region" description="Helical" evidence="10">
    <location>
        <begin position="632"/>
        <end position="650"/>
    </location>
</feature>
<keyword evidence="4" id="KW-1003">Cell membrane</keyword>
<feature type="transmembrane region" description="Helical" evidence="10">
    <location>
        <begin position="753"/>
        <end position="771"/>
    </location>
</feature>
<keyword evidence="8 10" id="KW-0472">Membrane</keyword>
<feature type="transmembrane region" description="Helical" evidence="10">
    <location>
        <begin position="656"/>
        <end position="673"/>
    </location>
</feature>
<gene>
    <name evidence="15" type="ORF">OF122_15300</name>
</gene>
<evidence type="ECO:0000256" key="9">
    <source>
        <dbReference type="RuleBase" id="RU000320"/>
    </source>
</evidence>
<dbReference type="InterPro" id="IPR046806">
    <property type="entry name" value="MrpA_C/MbhE"/>
</dbReference>
<dbReference type="InterPro" id="IPR050616">
    <property type="entry name" value="CPA3_Na-H_Antiporter_A"/>
</dbReference>
<feature type="transmembrane region" description="Helical" evidence="10">
    <location>
        <begin position="115"/>
        <end position="132"/>
    </location>
</feature>
<dbReference type="Proteomes" id="UP001163882">
    <property type="component" value="Chromosome"/>
</dbReference>
<feature type="transmembrane region" description="Helical" evidence="10">
    <location>
        <begin position="606"/>
        <end position="625"/>
    </location>
</feature>
<evidence type="ECO:0000259" key="14">
    <source>
        <dbReference type="Pfam" id="PF20501"/>
    </source>
</evidence>
<feature type="transmembrane region" description="Helical" evidence="10">
    <location>
        <begin position="455"/>
        <end position="473"/>
    </location>
</feature>
<dbReference type="PRINTS" id="PR01434">
    <property type="entry name" value="NADHDHGNASE5"/>
</dbReference>
<feature type="transmembrane region" description="Helical" evidence="10">
    <location>
        <begin position="370"/>
        <end position="392"/>
    </location>
</feature>
<dbReference type="Pfam" id="PF13244">
    <property type="entry name" value="MbhD"/>
    <property type="match status" value="1"/>
</dbReference>
<keyword evidence="5 9" id="KW-0812">Transmembrane</keyword>
<sequence>MGPGLDVIVALIAVAPFIAAVFAPWIKTFAGPSAGWILAIVPAAIFATFLSFIGPIADFSVIRVGLDWIPAYGISFSFFIDGLSLIFGVLISGIGTFIVIYSGGYLAGHPHQGRFFSYILMFMGSMLGLVLADNIFTLFVFWELTSITSFLLIGFDHSRQAARRAAIQALVVTGGGGLALLAGLIVLALITGEKSLTGMLVTAGTAQESGLYLVAMLLVVTGAFAKSAQVPLHFWLPNAMEAPTPVSAYLHSATMVKAGVYLLARMTPILGDTEPWFWILTLFGGATLLMGSALAVRQTDLKQMLAYTTLGSLGLLVMLIGFGTKEAILGALLYLCAHSLFKGALFMIAGTIDHGTGTRDITLLGGLREAMPITFIAAVLAGFSMAGFPIAIGFLAKEEMYLALTSGLWPDLMFLAVLIIGNALMMVVGLMIAFKPFLGDLRPTPHAPHEGPLSLYSGPVTLAVLGISAGLFTDWLNHAVLDPAGGAIYNSAVDAHIHLAFDLTNPAVWASIATWALGGVLLWKADAVRSTLRRTGEAIGWTFDIGFDALMFGLVRVADRVTRVLHHGRLEWYLLLMFTVLAIAIFAPLLVTDSLPPMPAWPTLNFYEWGAIGIAAIGLVAVLAARTRLTAIVALGVQGFAVAVIFMLFGAPDLSFTQFMVETLTVIILALVMTRLHLDEADSRDLETGLRDGMVSLAVGLGITILLLVVLQTDLDLSLTELFRATSTPIAHGRNVVNVILVDYRAIDTLGEISVVMAAGLAILALIRLRASTSGTQGARAGRGRRIGSSK</sequence>
<keyword evidence="7" id="KW-0406">Ion transport</keyword>
<evidence type="ECO:0000259" key="11">
    <source>
        <dbReference type="Pfam" id="PF00361"/>
    </source>
</evidence>
<reference evidence="15" key="1">
    <citation type="submission" date="2022-10" db="EMBL/GenBank/DDBJ databases">
        <title>YIM 151497 complete genome.</title>
        <authorList>
            <person name="Chen X."/>
        </authorList>
    </citation>
    <scope>NUCLEOTIDE SEQUENCE</scope>
    <source>
        <strain evidence="15">YIM 151497</strain>
    </source>
</reference>
<evidence type="ECO:0000256" key="8">
    <source>
        <dbReference type="ARBA" id="ARBA00023136"/>
    </source>
</evidence>
<evidence type="ECO:0000256" key="7">
    <source>
        <dbReference type="ARBA" id="ARBA00023065"/>
    </source>
</evidence>
<organism evidence="15 16">
    <name type="scientific">Pelagibacterium flavum</name>
    <dbReference type="NCBI Taxonomy" id="2984530"/>
    <lineage>
        <taxon>Bacteria</taxon>
        <taxon>Pseudomonadati</taxon>
        <taxon>Pseudomonadota</taxon>
        <taxon>Alphaproteobacteria</taxon>
        <taxon>Hyphomicrobiales</taxon>
        <taxon>Devosiaceae</taxon>
        <taxon>Pelagibacterium</taxon>
    </lineage>
</organism>
<evidence type="ECO:0000313" key="16">
    <source>
        <dbReference type="Proteomes" id="UP001163882"/>
    </source>
</evidence>
<evidence type="ECO:0000256" key="1">
    <source>
        <dbReference type="ARBA" id="ARBA00004651"/>
    </source>
</evidence>
<evidence type="ECO:0000259" key="12">
    <source>
        <dbReference type="Pfam" id="PF00662"/>
    </source>
</evidence>
<feature type="transmembrane region" description="Helical" evidence="10">
    <location>
        <begin position="328"/>
        <end position="349"/>
    </location>
</feature>
<feature type="domain" description="MrpA C-terminal/MbhE" evidence="14">
    <location>
        <begin position="690"/>
        <end position="768"/>
    </location>
</feature>
<comment type="subcellular location">
    <subcellularLocation>
        <location evidence="1">Cell membrane</location>
        <topology evidence="1">Multi-pass membrane protein</topology>
    </subcellularLocation>
    <subcellularLocation>
        <location evidence="9">Membrane</location>
        <topology evidence="9">Multi-pass membrane protein</topology>
    </subcellularLocation>
</comment>
<dbReference type="NCBIfam" id="NF009287">
    <property type="entry name" value="PRK12647.1"/>
    <property type="match status" value="1"/>
</dbReference>
<dbReference type="Pfam" id="PF20501">
    <property type="entry name" value="MbhE"/>
    <property type="match status" value="1"/>
</dbReference>
<feature type="transmembrane region" description="Helical" evidence="10">
    <location>
        <begin position="7"/>
        <end position="27"/>
    </location>
</feature>
<feature type="transmembrane region" description="Helical" evidence="10">
    <location>
        <begin position="572"/>
        <end position="591"/>
    </location>
</feature>
<dbReference type="EMBL" id="CP107716">
    <property type="protein sequence ID" value="UYQ71403.1"/>
    <property type="molecule type" value="Genomic_DNA"/>
</dbReference>
<feature type="domain" description="NADH:quinone oxidoreductase/Mrp antiporter transmembrane" evidence="11">
    <location>
        <begin position="132"/>
        <end position="415"/>
    </location>
</feature>
<evidence type="ECO:0000256" key="2">
    <source>
        <dbReference type="ARBA" id="ARBA00022448"/>
    </source>
</evidence>
<evidence type="ECO:0000256" key="10">
    <source>
        <dbReference type="SAM" id="Phobius"/>
    </source>
</evidence>
<dbReference type="RefSeq" id="WP_264225055.1">
    <property type="nucleotide sequence ID" value="NZ_CP107716.1"/>
</dbReference>
<feature type="transmembrane region" description="Helical" evidence="10">
    <location>
        <begin position="694"/>
        <end position="713"/>
    </location>
</feature>
<feature type="transmembrane region" description="Helical" evidence="10">
    <location>
        <begin position="86"/>
        <end position="108"/>
    </location>
</feature>
<dbReference type="InterPro" id="IPR001750">
    <property type="entry name" value="ND/Mrp_TM"/>
</dbReference>
<evidence type="ECO:0000256" key="3">
    <source>
        <dbReference type="ARBA" id="ARBA00022449"/>
    </source>
</evidence>
<keyword evidence="6 10" id="KW-1133">Transmembrane helix</keyword>
<evidence type="ECO:0000313" key="15">
    <source>
        <dbReference type="EMBL" id="UYQ71403.1"/>
    </source>
</evidence>
<dbReference type="PANTHER" id="PTHR43373:SF1">
    <property type="entry name" value="NA(+)_H(+) ANTIPORTER SUBUNIT A"/>
    <property type="match status" value="1"/>
</dbReference>
<proteinExistence type="predicted"/>
<feature type="transmembrane region" description="Helical" evidence="10">
    <location>
        <begin position="33"/>
        <end position="53"/>
    </location>
</feature>
<feature type="domain" description="MrpA C-terminal/MbhD" evidence="13">
    <location>
        <begin position="614"/>
        <end position="676"/>
    </location>
</feature>
<evidence type="ECO:0000256" key="4">
    <source>
        <dbReference type="ARBA" id="ARBA00022475"/>
    </source>
</evidence>
<feature type="transmembrane region" description="Helical" evidence="10">
    <location>
        <begin position="304"/>
        <end position="322"/>
    </location>
</feature>
<feature type="transmembrane region" description="Helical" evidence="10">
    <location>
        <begin position="412"/>
        <end position="434"/>
    </location>
</feature>
<dbReference type="InterPro" id="IPR001516">
    <property type="entry name" value="Proton_antipo_N"/>
</dbReference>
<feature type="transmembrane region" description="Helical" evidence="10">
    <location>
        <begin position="167"/>
        <end position="190"/>
    </location>
</feature>
<keyword evidence="2" id="KW-0813">Transport</keyword>
<keyword evidence="16" id="KW-1185">Reference proteome</keyword>
<protein>
    <submittedName>
        <fullName evidence="15">Monovalent cation/H+ antiporter subunit A</fullName>
    </submittedName>
</protein>
<dbReference type="Pfam" id="PF00662">
    <property type="entry name" value="Proton_antipo_N"/>
    <property type="match status" value="1"/>
</dbReference>
<dbReference type="PRINTS" id="PR01435">
    <property type="entry name" value="NPOXDRDTASE5"/>
</dbReference>
<feature type="transmembrane region" description="Helical" evidence="10">
    <location>
        <begin position="138"/>
        <end position="155"/>
    </location>
</feature>
<feature type="transmembrane region" description="Helical" evidence="10">
    <location>
        <begin position="507"/>
        <end position="525"/>
    </location>
</feature>
<dbReference type="Pfam" id="PF00361">
    <property type="entry name" value="Proton_antipo_M"/>
    <property type="match status" value="1"/>
</dbReference>
<accession>A0ABY6ILD2</accession>
<evidence type="ECO:0000256" key="6">
    <source>
        <dbReference type="ARBA" id="ARBA00022989"/>
    </source>
</evidence>
<dbReference type="InterPro" id="IPR025383">
    <property type="entry name" value="MrpA_C/MbhD"/>
</dbReference>
<evidence type="ECO:0000259" key="13">
    <source>
        <dbReference type="Pfam" id="PF13244"/>
    </source>
</evidence>
<feature type="domain" description="NADH-Ubiquinone oxidoreductase (complex I) chain 5 N-terminal" evidence="12">
    <location>
        <begin position="68"/>
        <end position="116"/>
    </location>
</feature>
<dbReference type="PANTHER" id="PTHR43373">
    <property type="entry name" value="NA(+)/H(+) ANTIPORTER SUBUNIT"/>
    <property type="match status" value="1"/>
</dbReference>